<dbReference type="InterPro" id="IPR023393">
    <property type="entry name" value="START-like_dom_sf"/>
</dbReference>
<dbReference type="InterPro" id="IPR000916">
    <property type="entry name" value="Bet_v_I/MLP"/>
</dbReference>
<evidence type="ECO:0000313" key="4">
    <source>
        <dbReference type="Proteomes" id="UP000283530"/>
    </source>
</evidence>
<accession>A0A3S3N1S1</accession>
<dbReference type="GO" id="GO:0005737">
    <property type="term" value="C:cytoplasm"/>
    <property type="evidence" value="ECO:0007669"/>
    <property type="project" value="TreeGrafter"/>
</dbReference>
<comment type="similarity">
    <text evidence="1">Belongs to the BetVI family.</text>
</comment>
<dbReference type="InterPro" id="IPR050279">
    <property type="entry name" value="Plant_def-hormone_signal"/>
</dbReference>
<organism evidence="3 4">
    <name type="scientific">Cinnamomum micranthum f. kanehirae</name>
    <dbReference type="NCBI Taxonomy" id="337451"/>
    <lineage>
        <taxon>Eukaryota</taxon>
        <taxon>Viridiplantae</taxon>
        <taxon>Streptophyta</taxon>
        <taxon>Embryophyta</taxon>
        <taxon>Tracheophyta</taxon>
        <taxon>Spermatophyta</taxon>
        <taxon>Magnoliopsida</taxon>
        <taxon>Magnoliidae</taxon>
        <taxon>Laurales</taxon>
        <taxon>Lauraceae</taxon>
        <taxon>Cinnamomum</taxon>
    </lineage>
</organism>
<evidence type="ECO:0000256" key="1">
    <source>
        <dbReference type="ARBA" id="ARBA00009744"/>
    </source>
</evidence>
<dbReference type="SUPFAM" id="SSF55961">
    <property type="entry name" value="Bet v1-like"/>
    <property type="match status" value="1"/>
</dbReference>
<name>A0A3S3N1S1_9MAGN</name>
<dbReference type="SMART" id="SM01037">
    <property type="entry name" value="Bet_v_1"/>
    <property type="match status" value="1"/>
</dbReference>
<protein>
    <submittedName>
        <fullName evidence="3">Pathogenesis-related protein 1-like protein</fullName>
    </submittedName>
</protein>
<dbReference type="PANTHER" id="PTHR31213:SF201">
    <property type="entry name" value="OS03G0300400 PROTEIN"/>
    <property type="match status" value="1"/>
</dbReference>
<dbReference type="GO" id="GO:0038023">
    <property type="term" value="F:signaling receptor activity"/>
    <property type="evidence" value="ECO:0007669"/>
    <property type="project" value="InterPro"/>
</dbReference>
<reference evidence="3 4" key="1">
    <citation type="journal article" date="2019" name="Nat. Plants">
        <title>Stout camphor tree genome fills gaps in understanding of flowering plant genome evolution.</title>
        <authorList>
            <person name="Chaw S.M."/>
            <person name="Liu Y.C."/>
            <person name="Wu Y.W."/>
            <person name="Wang H.Y."/>
            <person name="Lin C.I."/>
            <person name="Wu C.S."/>
            <person name="Ke H.M."/>
            <person name="Chang L.Y."/>
            <person name="Hsu C.Y."/>
            <person name="Yang H.T."/>
            <person name="Sudianto E."/>
            <person name="Hsu M.H."/>
            <person name="Wu K.P."/>
            <person name="Wang L.N."/>
            <person name="Leebens-Mack J.H."/>
            <person name="Tsai I.J."/>
        </authorList>
    </citation>
    <scope>NUCLEOTIDE SEQUENCE [LARGE SCALE GENOMIC DNA]</scope>
    <source>
        <strain evidence="4">cv. Chaw 1501</strain>
        <tissue evidence="3">Young leaves</tissue>
    </source>
</reference>
<dbReference type="Pfam" id="PF00407">
    <property type="entry name" value="Bet_v_1"/>
    <property type="match status" value="1"/>
</dbReference>
<dbReference type="OrthoDB" id="1880172at2759"/>
<dbReference type="PANTHER" id="PTHR31213">
    <property type="entry name" value="OS08G0374000 PROTEIN-RELATED"/>
    <property type="match status" value="1"/>
</dbReference>
<dbReference type="AlphaFoldDB" id="A0A3S3N1S1"/>
<dbReference type="GO" id="GO:0005634">
    <property type="term" value="C:nucleus"/>
    <property type="evidence" value="ECO:0007669"/>
    <property type="project" value="TreeGrafter"/>
</dbReference>
<dbReference type="Proteomes" id="UP000283530">
    <property type="component" value="Unassembled WGS sequence"/>
</dbReference>
<evidence type="ECO:0000313" key="3">
    <source>
        <dbReference type="EMBL" id="RWR94230.1"/>
    </source>
</evidence>
<evidence type="ECO:0000259" key="2">
    <source>
        <dbReference type="SMART" id="SM01037"/>
    </source>
</evidence>
<dbReference type="PRINTS" id="PR00634">
    <property type="entry name" value="BETALLERGEN"/>
</dbReference>
<dbReference type="InterPro" id="IPR024949">
    <property type="entry name" value="Bet_v_I_allergen"/>
</dbReference>
<dbReference type="GO" id="GO:0006952">
    <property type="term" value="P:defense response"/>
    <property type="evidence" value="ECO:0007669"/>
    <property type="project" value="InterPro"/>
</dbReference>
<dbReference type="FunFam" id="3.30.530.20:FF:000007">
    <property type="entry name" value="Major pollen allergen Bet v 1-A"/>
    <property type="match status" value="1"/>
</dbReference>
<sequence>MVSGNFTSENISTIPPARLWKAIIRDAHNVIPKAMPELIASCEILEGDGGAGSIRQLTFTEAFKDFSYVKDRVDVIDDEKHVFKYTVIEGGLIGLKRLKSYSFEIHVEPTSDGGSLSKMTVEYESFDDSLLNDEEIGKIKGGIIGMVKSVEGFLQENPEAYA</sequence>
<keyword evidence="4" id="KW-1185">Reference proteome</keyword>
<dbReference type="CDD" id="cd07816">
    <property type="entry name" value="Bet_v1-like"/>
    <property type="match status" value="1"/>
</dbReference>
<proteinExistence type="inferred from homology"/>
<dbReference type="GO" id="GO:0009738">
    <property type="term" value="P:abscisic acid-activated signaling pathway"/>
    <property type="evidence" value="ECO:0007669"/>
    <property type="project" value="InterPro"/>
</dbReference>
<dbReference type="GO" id="GO:0010427">
    <property type="term" value="F:abscisic acid binding"/>
    <property type="evidence" value="ECO:0007669"/>
    <property type="project" value="InterPro"/>
</dbReference>
<gene>
    <name evidence="3" type="ORF">CKAN_02351200</name>
</gene>
<comment type="caution">
    <text evidence="3">The sequence shown here is derived from an EMBL/GenBank/DDBJ whole genome shotgun (WGS) entry which is preliminary data.</text>
</comment>
<dbReference type="EMBL" id="QPKB01000010">
    <property type="protein sequence ID" value="RWR94230.1"/>
    <property type="molecule type" value="Genomic_DNA"/>
</dbReference>
<dbReference type="GO" id="GO:0004864">
    <property type="term" value="F:protein phosphatase inhibitor activity"/>
    <property type="evidence" value="ECO:0007669"/>
    <property type="project" value="InterPro"/>
</dbReference>
<feature type="domain" description="Bet v I/Major latex protein" evidence="2">
    <location>
        <begin position="6"/>
        <end position="157"/>
    </location>
</feature>
<dbReference type="Gene3D" id="3.30.530.20">
    <property type="match status" value="1"/>
</dbReference>